<accession>A0A518AQ54</accession>
<dbReference type="EMBL" id="CP036278">
    <property type="protein sequence ID" value="QDU56860.1"/>
    <property type="molecule type" value="Genomic_DNA"/>
</dbReference>
<reference evidence="2 3" key="1">
    <citation type="submission" date="2019-02" db="EMBL/GenBank/DDBJ databases">
        <title>Deep-cultivation of Planctomycetes and their phenomic and genomic characterization uncovers novel biology.</title>
        <authorList>
            <person name="Wiegand S."/>
            <person name="Jogler M."/>
            <person name="Boedeker C."/>
            <person name="Pinto D."/>
            <person name="Vollmers J."/>
            <person name="Rivas-Marin E."/>
            <person name="Kohn T."/>
            <person name="Peeters S.H."/>
            <person name="Heuer A."/>
            <person name="Rast P."/>
            <person name="Oberbeckmann S."/>
            <person name="Bunk B."/>
            <person name="Jeske O."/>
            <person name="Meyerdierks A."/>
            <person name="Storesund J.E."/>
            <person name="Kallscheuer N."/>
            <person name="Luecker S."/>
            <person name="Lage O.M."/>
            <person name="Pohl T."/>
            <person name="Merkel B.J."/>
            <person name="Hornburger P."/>
            <person name="Mueller R.-W."/>
            <person name="Bruemmer F."/>
            <person name="Labrenz M."/>
            <person name="Spormann A.M."/>
            <person name="Op den Camp H."/>
            <person name="Overmann J."/>
            <person name="Amann R."/>
            <person name="Jetten M.S.M."/>
            <person name="Mascher T."/>
            <person name="Medema M.H."/>
            <person name="Devos D.P."/>
            <person name="Kaster A.-K."/>
            <person name="Ovreas L."/>
            <person name="Rohde M."/>
            <person name="Galperin M.Y."/>
            <person name="Jogler C."/>
        </authorList>
    </citation>
    <scope>NUCLEOTIDE SEQUENCE [LARGE SCALE GENOMIC DNA]</scope>
    <source>
        <strain evidence="2 3">Pan181</strain>
    </source>
</reference>
<feature type="signal peptide" evidence="1">
    <location>
        <begin position="1"/>
        <end position="16"/>
    </location>
</feature>
<keyword evidence="1" id="KW-0732">Signal</keyword>
<evidence type="ECO:0000313" key="3">
    <source>
        <dbReference type="Proteomes" id="UP000315750"/>
    </source>
</evidence>
<name>A0A518AQ54_9BACT</name>
<dbReference type="OrthoDB" id="280343at2"/>
<keyword evidence="3" id="KW-1185">Reference proteome</keyword>
<evidence type="ECO:0008006" key="4">
    <source>
        <dbReference type="Google" id="ProtNLM"/>
    </source>
</evidence>
<organism evidence="2 3">
    <name type="scientific">Aeoliella mucimassa</name>
    <dbReference type="NCBI Taxonomy" id="2527972"/>
    <lineage>
        <taxon>Bacteria</taxon>
        <taxon>Pseudomonadati</taxon>
        <taxon>Planctomycetota</taxon>
        <taxon>Planctomycetia</taxon>
        <taxon>Pirellulales</taxon>
        <taxon>Lacipirellulaceae</taxon>
        <taxon>Aeoliella</taxon>
    </lineage>
</organism>
<dbReference type="AlphaFoldDB" id="A0A518AQ54"/>
<gene>
    <name evidence="2" type="ORF">Pan181_30720</name>
</gene>
<dbReference type="KEGG" id="amuc:Pan181_30720"/>
<evidence type="ECO:0000313" key="2">
    <source>
        <dbReference type="EMBL" id="QDU56860.1"/>
    </source>
</evidence>
<proteinExistence type="predicted"/>
<dbReference type="Proteomes" id="UP000315750">
    <property type="component" value="Chromosome"/>
</dbReference>
<dbReference type="RefSeq" id="WP_145247636.1">
    <property type="nucleotide sequence ID" value="NZ_CP036278.1"/>
</dbReference>
<sequence length="138" mass="14114" precursor="true">MMSRLLGLTLCVLALAGCNGSGQGKLPLAGSVELDGLPLATGDILFTSVSGAVATASIVDGKFAIPADRSVPAGTYGVQITGYEKTGKMIPDSDAPGQMVEETKSIVPAKYNMASELTQDITADNASSLEFRLSSDGE</sequence>
<protein>
    <recommendedName>
        <fullName evidence="4">Carboxypeptidase regulatory-like domain-containing protein</fullName>
    </recommendedName>
</protein>
<dbReference type="PROSITE" id="PS51257">
    <property type="entry name" value="PROKAR_LIPOPROTEIN"/>
    <property type="match status" value="1"/>
</dbReference>
<evidence type="ECO:0000256" key="1">
    <source>
        <dbReference type="SAM" id="SignalP"/>
    </source>
</evidence>
<feature type="chain" id="PRO_5021953473" description="Carboxypeptidase regulatory-like domain-containing protein" evidence="1">
    <location>
        <begin position="17"/>
        <end position="138"/>
    </location>
</feature>